<organism evidence="4 5">
    <name type="scientific">Salinisphaera orenii YIM 95161</name>
    <dbReference type="NCBI Taxonomy" id="1051139"/>
    <lineage>
        <taxon>Bacteria</taxon>
        <taxon>Pseudomonadati</taxon>
        <taxon>Pseudomonadota</taxon>
        <taxon>Gammaproteobacteria</taxon>
        <taxon>Salinisphaerales</taxon>
        <taxon>Salinisphaeraceae</taxon>
        <taxon>Salinisphaera</taxon>
    </lineage>
</organism>
<dbReference type="AlphaFoldDB" id="A0A423PJQ3"/>
<dbReference type="InterPro" id="IPR050832">
    <property type="entry name" value="Bact_Acetyltransf"/>
</dbReference>
<dbReference type="OrthoDB" id="27442at2"/>
<dbReference type="EMBL" id="AYKF01000109">
    <property type="protein sequence ID" value="ROO25824.1"/>
    <property type="molecule type" value="Genomic_DNA"/>
</dbReference>
<dbReference type="RefSeq" id="WP_123591951.1">
    <property type="nucleotide sequence ID" value="NZ_AYKF01000109.1"/>
</dbReference>
<accession>A0A423PJQ3</accession>
<proteinExistence type="predicted"/>
<gene>
    <name evidence="4" type="ORF">SAHL_13600</name>
</gene>
<dbReference type="PANTHER" id="PTHR43877:SF2">
    <property type="entry name" value="AMINOALKYLPHOSPHONATE N-ACETYLTRANSFERASE-RELATED"/>
    <property type="match status" value="1"/>
</dbReference>
<sequence length="161" mass="17191">MPGAVSNAIRAARAADLDAVAALEAACFTCDAQSRRSLRHLLTRAHADFLVCVLDEAIVADVVVLYRRASRVARLYSIAVSDAARGRGIAAALLAAAEARALVQGCTLMRAEARASNHASRALFAHAGYRETTPLCDYYRGPGARREDGVRLEKILSPPSE</sequence>
<dbReference type="InterPro" id="IPR016181">
    <property type="entry name" value="Acyl_CoA_acyltransferase"/>
</dbReference>
<evidence type="ECO:0000256" key="1">
    <source>
        <dbReference type="ARBA" id="ARBA00022679"/>
    </source>
</evidence>
<reference evidence="4 5" key="1">
    <citation type="submission" date="2013-10" db="EMBL/GenBank/DDBJ databases">
        <title>Salinisphaera halophila YIM 95161 Genome Sequencing.</title>
        <authorList>
            <person name="Lai Q."/>
            <person name="Li C."/>
            <person name="Shao Z."/>
        </authorList>
    </citation>
    <scope>NUCLEOTIDE SEQUENCE [LARGE SCALE GENOMIC DNA]</scope>
    <source>
        <strain evidence="4 5">YIM 95161</strain>
    </source>
</reference>
<evidence type="ECO:0000256" key="2">
    <source>
        <dbReference type="ARBA" id="ARBA00023315"/>
    </source>
</evidence>
<dbReference type="Pfam" id="PF00583">
    <property type="entry name" value="Acetyltransf_1"/>
    <property type="match status" value="1"/>
</dbReference>
<dbReference type="GO" id="GO:0016747">
    <property type="term" value="F:acyltransferase activity, transferring groups other than amino-acyl groups"/>
    <property type="evidence" value="ECO:0007669"/>
    <property type="project" value="InterPro"/>
</dbReference>
<evidence type="ECO:0000313" key="4">
    <source>
        <dbReference type="EMBL" id="ROO25824.1"/>
    </source>
</evidence>
<protein>
    <submittedName>
        <fullName evidence="4">Acetyltransferase</fullName>
    </submittedName>
</protein>
<dbReference type="Gene3D" id="3.40.630.30">
    <property type="match status" value="1"/>
</dbReference>
<dbReference type="PANTHER" id="PTHR43877">
    <property type="entry name" value="AMINOALKYLPHOSPHONATE N-ACETYLTRANSFERASE-RELATED-RELATED"/>
    <property type="match status" value="1"/>
</dbReference>
<keyword evidence="2" id="KW-0012">Acyltransferase</keyword>
<dbReference type="Proteomes" id="UP000285123">
    <property type="component" value="Unassembled WGS sequence"/>
</dbReference>
<evidence type="ECO:0000259" key="3">
    <source>
        <dbReference type="PROSITE" id="PS51186"/>
    </source>
</evidence>
<evidence type="ECO:0000313" key="5">
    <source>
        <dbReference type="Proteomes" id="UP000285123"/>
    </source>
</evidence>
<dbReference type="InterPro" id="IPR000182">
    <property type="entry name" value="GNAT_dom"/>
</dbReference>
<dbReference type="PROSITE" id="PS51186">
    <property type="entry name" value="GNAT"/>
    <property type="match status" value="1"/>
</dbReference>
<keyword evidence="1 4" id="KW-0808">Transferase</keyword>
<comment type="caution">
    <text evidence="4">The sequence shown here is derived from an EMBL/GenBank/DDBJ whole genome shotgun (WGS) entry which is preliminary data.</text>
</comment>
<dbReference type="SUPFAM" id="SSF55729">
    <property type="entry name" value="Acyl-CoA N-acyltransferases (Nat)"/>
    <property type="match status" value="1"/>
</dbReference>
<name>A0A423PJQ3_9GAMM</name>
<feature type="domain" description="N-acetyltransferase" evidence="3">
    <location>
        <begin position="7"/>
        <end position="157"/>
    </location>
</feature>